<dbReference type="AlphaFoldDB" id="A0A1H7JCN0"/>
<proteinExistence type="predicted"/>
<organism evidence="2 3">
    <name type="scientific">Stigmatella aurantiaca</name>
    <dbReference type="NCBI Taxonomy" id="41"/>
    <lineage>
        <taxon>Bacteria</taxon>
        <taxon>Pseudomonadati</taxon>
        <taxon>Myxococcota</taxon>
        <taxon>Myxococcia</taxon>
        <taxon>Myxococcales</taxon>
        <taxon>Cystobacterineae</taxon>
        <taxon>Archangiaceae</taxon>
        <taxon>Stigmatella</taxon>
    </lineage>
</organism>
<gene>
    <name evidence="2" type="ORF">SAMN05444354_102142</name>
</gene>
<dbReference type="Proteomes" id="UP000182719">
    <property type="component" value="Unassembled WGS sequence"/>
</dbReference>
<sequence>MSVPDPRSSQYRPFRAATYGTYLVLVTAFCLWLIVNVSRSVAAMTPEHLPAAGEVLSYAECLQGAQRLWTELESEREKLVRASEIAPRDVDQQWMRVRTGWLEKLRMQESQCALGSRDRSELRTVFRRLDEVQDLYTIHAVQYAGEVGGAVDALQSAFAAARLKSSPRSP</sequence>
<protein>
    <submittedName>
        <fullName evidence="2">Uncharacterized protein</fullName>
    </submittedName>
</protein>
<keyword evidence="1" id="KW-1133">Transmembrane helix</keyword>
<evidence type="ECO:0000256" key="1">
    <source>
        <dbReference type="SAM" id="Phobius"/>
    </source>
</evidence>
<reference evidence="3" key="1">
    <citation type="submission" date="2016-10" db="EMBL/GenBank/DDBJ databases">
        <authorList>
            <person name="Varghese N."/>
            <person name="Submissions S."/>
        </authorList>
    </citation>
    <scope>NUCLEOTIDE SEQUENCE [LARGE SCALE GENOMIC DNA]</scope>
    <source>
        <strain evidence="3">DSM 17044</strain>
    </source>
</reference>
<evidence type="ECO:0000313" key="2">
    <source>
        <dbReference type="EMBL" id="SEK71065.1"/>
    </source>
</evidence>
<dbReference type="RefSeq" id="WP_177241319.1">
    <property type="nucleotide sequence ID" value="NZ_FOAP01000002.1"/>
</dbReference>
<accession>A0A1H7JCN0</accession>
<keyword evidence="1" id="KW-0472">Membrane</keyword>
<name>A0A1H7JCN0_STIAU</name>
<evidence type="ECO:0000313" key="3">
    <source>
        <dbReference type="Proteomes" id="UP000182719"/>
    </source>
</evidence>
<dbReference type="EMBL" id="FOAP01000002">
    <property type="protein sequence ID" value="SEK71065.1"/>
    <property type="molecule type" value="Genomic_DNA"/>
</dbReference>
<feature type="transmembrane region" description="Helical" evidence="1">
    <location>
        <begin position="16"/>
        <end position="35"/>
    </location>
</feature>
<keyword evidence="3" id="KW-1185">Reference proteome</keyword>
<keyword evidence="1" id="KW-0812">Transmembrane</keyword>